<dbReference type="OrthoDB" id="410381at2759"/>
<reference evidence="1" key="1">
    <citation type="submission" date="2021-02" db="EMBL/GenBank/DDBJ databases">
        <authorList>
            <person name="Nowell W R."/>
        </authorList>
    </citation>
    <scope>NUCLEOTIDE SEQUENCE</scope>
</reference>
<sequence>SRGSPSEKQYRNKYVALRKQLKKQVIQRQSDYWDDLSKEIEEANKQHDLGSAYAMLRRLRGGKPQIEHMPIFDKQGKLLLNASDRLVRFKEFFSDLLNVNSAIDQQAVDDIKPAKNPTAEKLRQEKPPSLAEVQIALKQMRTGKAPGKDGITVYLLKAGGAATVT</sequence>
<proteinExistence type="predicted"/>
<dbReference type="AlphaFoldDB" id="A0A8S2Y511"/>
<feature type="non-terminal residue" evidence="1">
    <location>
        <position position="165"/>
    </location>
</feature>
<gene>
    <name evidence="1" type="ORF">SRO942_LOCUS46347</name>
</gene>
<organism evidence="1 2">
    <name type="scientific">Didymodactylos carnosus</name>
    <dbReference type="NCBI Taxonomy" id="1234261"/>
    <lineage>
        <taxon>Eukaryota</taxon>
        <taxon>Metazoa</taxon>
        <taxon>Spiralia</taxon>
        <taxon>Gnathifera</taxon>
        <taxon>Rotifera</taxon>
        <taxon>Eurotatoria</taxon>
        <taxon>Bdelloidea</taxon>
        <taxon>Philodinida</taxon>
        <taxon>Philodinidae</taxon>
        <taxon>Didymodactylos</taxon>
    </lineage>
</organism>
<name>A0A8S2Y511_9BILA</name>
<dbReference type="Proteomes" id="UP000681722">
    <property type="component" value="Unassembled WGS sequence"/>
</dbReference>
<evidence type="ECO:0000313" key="1">
    <source>
        <dbReference type="EMBL" id="CAF4534870.1"/>
    </source>
</evidence>
<protein>
    <submittedName>
        <fullName evidence="1">Uncharacterized protein</fullName>
    </submittedName>
</protein>
<comment type="caution">
    <text evidence="1">The sequence shown here is derived from an EMBL/GenBank/DDBJ whole genome shotgun (WGS) entry which is preliminary data.</text>
</comment>
<accession>A0A8S2Y511</accession>
<evidence type="ECO:0000313" key="2">
    <source>
        <dbReference type="Proteomes" id="UP000681722"/>
    </source>
</evidence>
<feature type="non-terminal residue" evidence="1">
    <location>
        <position position="1"/>
    </location>
</feature>
<dbReference type="EMBL" id="CAJOBC010112362">
    <property type="protein sequence ID" value="CAF4534870.1"/>
    <property type="molecule type" value="Genomic_DNA"/>
</dbReference>